<dbReference type="RefSeq" id="WP_136818568.1">
    <property type="nucleotide sequence ID" value="NZ_BMJX01000001.1"/>
</dbReference>
<protein>
    <submittedName>
        <fullName evidence="1">Helix-turn-helix transcriptional regulator</fullName>
    </submittedName>
</protein>
<keyword evidence="2" id="KW-1185">Reference proteome</keyword>
<comment type="caution">
    <text evidence="1">The sequence shown here is derived from an EMBL/GenBank/DDBJ whole genome shotgun (WGS) entry which is preliminary data.</text>
</comment>
<dbReference type="EMBL" id="SUKA01000001">
    <property type="protein sequence ID" value="TJY67701.1"/>
    <property type="molecule type" value="Genomic_DNA"/>
</dbReference>
<dbReference type="OrthoDB" id="9807907at2"/>
<dbReference type="GO" id="GO:0003677">
    <property type="term" value="F:DNA binding"/>
    <property type="evidence" value="ECO:0007669"/>
    <property type="project" value="InterPro"/>
</dbReference>
<reference evidence="1 2" key="1">
    <citation type="submission" date="2019-04" db="EMBL/GenBank/DDBJ databases">
        <title>Sphingobacterium olei sp. nov., isolated from oil-contaminated soil.</title>
        <authorList>
            <person name="Liu B."/>
        </authorList>
    </citation>
    <scope>NUCLEOTIDE SEQUENCE [LARGE SCALE GENOMIC DNA]</scope>
    <source>
        <strain evidence="1 2">Y3L14</strain>
    </source>
</reference>
<dbReference type="SUPFAM" id="SSF47413">
    <property type="entry name" value="lambda repressor-like DNA-binding domains"/>
    <property type="match status" value="1"/>
</dbReference>
<dbReference type="InterPro" id="IPR010982">
    <property type="entry name" value="Lambda_DNA-bd_dom_sf"/>
</dbReference>
<evidence type="ECO:0000313" key="1">
    <source>
        <dbReference type="EMBL" id="TJY67701.1"/>
    </source>
</evidence>
<dbReference type="AlphaFoldDB" id="A0A4U0H7H6"/>
<gene>
    <name evidence="1" type="ORF">FAZ19_00090</name>
</gene>
<evidence type="ECO:0000313" key="2">
    <source>
        <dbReference type="Proteomes" id="UP000309872"/>
    </source>
</evidence>
<dbReference type="Proteomes" id="UP000309872">
    <property type="component" value="Unassembled WGS sequence"/>
</dbReference>
<proteinExistence type="predicted"/>
<sequence length="204" mass="23538">MANTNEEQDKEFENFLKTLGDFIRDKRKSRGHKSAETFANSIDMDEDQLRKYERGEIPMTLKTLHKIFKGLREGSENIAEQLAELSEPPLEKSDKPLSAEQITHVKNQVKKLNGNEILITLRDEDIQRLGKILIIGFTTVPKNIFVQKVGLFSRSKNFNIVFSIALKNNWIVMLYPESPRRHDQKYHTTEAGKKVLQLGNKAQE</sequence>
<accession>A0A4U0H7H6</accession>
<dbReference type="Gene3D" id="1.10.260.40">
    <property type="entry name" value="lambda repressor-like DNA-binding domains"/>
    <property type="match status" value="1"/>
</dbReference>
<dbReference type="InterPro" id="IPR001387">
    <property type="entry name" value="Cro/C1-type_HTH"/>
</dbReference>
<name>A0A4U0H7H6_9SPHI</name>
<dbReference type="CDD" id="cd00093">
    <property type="entry name" value="HTH_XRE"/>
    <property type="match status" value="1"/>
</dbReference>
<organism evidence="1 2">
    <name type="scientific">Sphingobacterium alkalisoli</name>
    <dbReference type="NCBI Taxonomy" id="1874115"/>
    <lineage>
        <taxon>Bacteria</taxon>
        <taxon>Pseudomonadati</taxon>
        <taxon>Bacteroidota</taxon>
        <taxon>Sphingobacteriia</taxon>
        <taxon>Sphingobacteriales</taxon>
        <taxon>Sphingobacteriaceae</taxon>
        <taxon>Sphingobacterium</taxon>
    </lineage>
</organism>